<feature type="compositionally biased region" description="Low complexity" evidence="1">
    <location>
        <begin position="1"/>
        <end position="12"/>
    </location>
</feature>
<dbReference type="InterPro" id="IPR015421">
    <property type="entry name" value="PyrdxlP-dep_Trfase_major"/>
</dbReference>
<evidence type="ECO:0000313" key="4">
    <source>
        <dbReference type="Proteomes" id="UP000027265"/>
    </source>
</evidence>
<dbReference type="GO" id="GO:0043545">
    <property type="term" value="P:molybdopterin cofactor metabolic process"/>
    <property type="evidence" value="ECO:0007669"/>
    <property type="project" value="TreeGrafter"/>
</dbReference>
<dbReference type="STRING" id="933084.A0A067PYB6"/>
<dbReference type="InterPro" id="IPR000192">
    <property type="entry name" value="Aminotrans_V_dom"/>
</dbReference>
<protein>
    <recommendedName>
        <fullName evidence="2">Aminotransferase class V domain-containing protein</fullName>
    </recommendedName>
</protein>
<proteinExistence type="predicted"/>
<accession>A0A067PYB6</accession>
<keyword evidence="4" id="KW-1185">Reference proteome</keyword>
<feature type="region of interest" description="Disordered" evidence="1">
    <location>
        <begin position="1"/>
        <end position="23"/>
    </location>
</feature>
<sequence>MGNSQSSSTGQQRQRRHAEDSEPVIIQKRRAHHVPMTSTQLSSHVGQDLAWRAYKVFLDQYPQYEQTEPLDLLRLSDFARLDQGGETYVDYMGGSLHPDSIVLAHMAVLSSNIMGNTHSVSTSSQVSSTYANKARAAVLAFFHAPPEYTVIFTPNASGALKLIGESFPFTPGGSYVMGVDSHNSVTGIRKFALQKGARVAYIESTPHGGMEVSTAMDVLRSHKPRSRVESPSLFALTGQSNISNSKNPLSLLHYASSLGYSTLLDAAALAPTSVISLEKTPVDAMAVSFYKMFGYPTGVGALVVKKSFLEQLERPWFAGGTVDVVQVPGTVVTMSSDIHERFEDGTINYLALPAIADGLRLLSNYLPFLPLRLSCLVDYLSSSLLQLRHQENSSPVVRIVSRLPTRRLTNVGDQSDTGFIVSFVFLSPNGRLLPNTFVEHAASMRRISLRTGCMCNPGAAAAMLGSQKEMEGLYDGIRRQDILDAMGQVPGVVRLSLGLASTFQDVWCVLQFASGMSRSRSRQAMWEAWVKDGTPGH</sequence>
<dbReference type="AlphaFoldDB" id="A0A067PYB6"/>
<dbReference type="InParanoid" id="A0A067PYB6"/>
<reference evidence="4" key="1">
    <citation type="journal article" date="2014" name="Proc. Natl. Acad. Sci. U.S.A.">
        <title>Extensive sampling of basidiomycete genomes demonstrates inadequacy of the white-rot/brown-rot paradigm for wood decay fungi.</title>
        <authorList>
            <person name="Riley R."/>
            <person name="Salamov A.A."/>
            <person name="Brown D.W."/>
            <person name="Nagy L.G."/>
            <person name="Floudas D."/>
            <person name="Held B.W."/>
            <person name="Levasseur A."/>
            <person name="Lombard V."/>
            <person name="Morin E."/>
            <person name="Otillar R."/>
            <person name="Lindquist E.A."/>
            <person name="Sun H."/>
            <person name="LaButti K.M."/>
            <person name="Schmutz J."/>
            <person name="Jabbour D."/>
            <person name="Luo H."/>
            <person name="Baker S.E."/>
            <person name="Pisabarro A.G."/>
            <person name="Walton J.D."/>
            <person name="Blanchette R.A."/>
            <person name="Henrissat B."/>
            <person name="Martin F."/>
            <person name="Cullen D."/>
            <person name="Hibbett D.S."/>
            <person name="Grigoriev I.V."/>
        </authorList>
    </citation>
    <scope>NUCLEOTIDE SEQUENCE [LARGE SCALE GENOMIC DNA]</scope>
    <source>
        <strain evidence="4">MUCL 33604</strain>
    </source>
</reference>
<dbReference type="PANTHER" id="PTHR14237">
    <property type="entry name" value="MOLYBDOPTERIN COFACTOR SULFURASE MOSC"/>
    <property type="match status" value="1"/>
</dbReference>
<dbReference type="GO" id="GO:0008265">
    <property type="term" value="F:molybdenum cofactor sulfurtransferase activity"/>
    <property type="evidence" value="ECO:0007669"/>
    <property type="project" value="TreeGrafter"/>
</dbReference>
<dbReference type="Pfam" id="PF00266">
    <property type="entry name" value="Aminotran_5"/>
    <property type="match status" value="1"/>
</dbReference>
<dbReference type="EMBL" id="KL197722">
    <property type="protein sequence ID" value="KDQ56272.1"/>
    <property type="molecule type" value="Genomic_DNA"/>
</dbReference>
<name>A0A067PYB6_9AGAM</name>
<gene>
    <name evidence="3" type="ORF">JAAARDRAFT_179735</name>
</gene>
<evidence type="ECO:0000256" key="1">
    <source>
        <dbReference type="SAM" id="MobiDB-lite"/>
    </source>
</evidence>
<organism evidence="3 4">
    <name type="scientific">Jaapia argillacea MUCL 33604</name>
    <dbReference type="NCBI Taxonomy" id="933084"/>
    <lineage>
        <taxon>Eukaryota</taxon>
        <taxon>Fungi</taxon>
        <taxon>Dikarya</taxon>
        <taxon>Basidiomycota</taxon>
        <taxon>Agaricomycotina</taxon>
        <taxon>Agaricomycetes</taxon>
        <taxon>Agaricomycetidae</taxon>
        <taxon>Jaapiales</taxon>
        <taxon>Jaapiaceae</taxon>
        <taxon>Jaapia</taxon>
    </lineage>
</organism>
<dbReference type="PANTHER" id="PTHR14237:SF80">
    <property type="entry name" value="MOLYBDENUM COFACTOR SULFURASE"/>
    <property type="match status" value="1"/>
</dbReference>
<dbReference type="Proteomes" id="UP000027265">
    <property type="component" value="Unassembled WGS sequence"/>
</dbReference>
<feature type="domain" description="Aminotransferase class V" evidence="2">
    <location>
        <begin position="88"/>
        <end position="364"/>
    </location>
</feature>
<dbReference type="InterPro" id="IPR015422">
    <property type="entry name" value="PyrdxlP-dep_Trfase_small"/>
</dbReference>
<evidence type="ECO:0000259" key="2">
    <source>
        <dbReference type="Pfam" id="PF00266"/>
    </source>
</evidence>
<dbReference type="Gene3D" id="3.90.1150.10">
    <property type="entry name" value="Aspartate Aminotransferase, domain 1"/>
    <property type="match status" value="1"/>
</dbReference>
<dbReference type="SUPFAM" id="SSF53383">
    <property type="entry name" value="PLP-dependent transferases"/>
    <property type="match status" value="1"/>
</dbReference>
<dbReference type="InterPro" id="IPR015424">
    <property type="entry name" value="PyrdxlP-dep_Trfase"/>
</dbReference>
<dbReference type="OrthoDB" id="10264306at2759"/>
<evidence type="ECO:0000313" key="3">
    <source>
        <dbReference type="EMBL" id="KDQ56272.1"/>
    </source>
</evidence>
<dbReference type="Gene3D" id="3.40.640.10">
    <property type="entry name" value="Type I PLP-dependent aspartate aminotransferase-like (Major domain)"/>
    <property type="match status" value="1"/>
</dbReference>
<dbReference type="HOGENOM" id="CLU_010913_4_0_1"/>